<accession>A0A448WE33</accession>
<reference evidence="1" key="1">
    <citation type="submission" date="2018-11" db="EMBL/GenBank/DDBJ databases">
        <authorList>
            <consortium name="Pathogen Informatics"/>
        </authorList>
    </citation>
    <scope>NUCLEOTIDE SEQUENCE</scope>
</reference>
<sequence length="67" mass="7578">MTSILIYLFPVYSDRSTVKCEKKVPLKLPGSINKTVYRTASEGLTRLWGPWAGWAQAVRFSIMDDIA</sequence>
<proteinExistence type="predicted"/>
<comment type="caution">
    <text evidence="1">The sequence shown here is derived from an EMBL/GenBank/DDBJ whole genome shotgun (WGS) entry which is preliminary data.</text>
</comment>
<dbReference type="EMBL" id="CAAALY010006467">
    <property type="protein sequence ID" value="VEL09491.1"/>
    <property type="molecule type" value="Genomic_DNA"/>
</dbReference>
<evidence type="ECO:0000313" key="1">
    <source>
        <dbReference type="EMBL" id="VEL09491.1"/>
    </source>
</evidence>
<dbReference type="Proteomes" id="UP000784294">
    <property type="component" value="Unassembled WGS sequence"/>
</dbReference>
<evidence type="ECO:0000313" key="2">
    <source>
        <dbReference type="Proteomes" id="UP000784294"/>
    </source>
</evidence>
<organism evidence="1 2">
    <name type="scientific">Protopolystoma xenopodis</name>
    <dbReference type="NCBI Taxonomy" id="117903"/>
    <lineage>
        <taxon>Eukaryota</taxon>
        <taxon>Metazoa</taxon>
        <taxon>Spiralia</taxon>
        <taxon>Lophotrochozoa</taxon>
        <taxon>Platyhelminthes</taxon>
        <taxon>Monogenea</taxon>
        <taxon>Polyopisthocotylea</taxon>
        <taxon>Polystomatidea</taxon>
        <taxon>Polystomatidae</taxon>
        <taxon>Protopolystoma</taxon>
    </lineage>
</organism>
<gene>
    <name evidence="1" type="ORF">PXEA_LOCUS2931</name>
</gene>
<name>A0A448WE33_9PLAT</name>
<keyword evidence="2" id="KW-1185">Reference proteome</keyword>
<dbReference type="OrthoDB" id="238681at2759"/>
<dbReference type="Gene3D" id="1.10.1670.10">
    <property type="entry name" value="Helix-hairpin-Helix base-excision DNA repair enzymes (C-terminal)"/>
    <property type="match status" value="1"/>
</dbReference>
<dbReference type="InterPro" id="IPR023170">
    <property type="entry name" value="HhH_base_excis_C"/>
</dbReference>
<protein>
    <submittedName>
        <fullName evidence="1">Uncharacterized protein</fullName>
    </submittedName>
</protein>
<dbReference type="AlphaFoldDB" id="A0A448WE33"/>